<keyword evidence="6" id="KW-1185">Reference proteome</keyword>
<dbReference type="AlphaFoldDB" id="A0A839HJR2"/>
<name>A0A839HJR2_9BURK</name>
<dbReference type="EMBL" id="JACIVI010000001">
    <property type="protein sequence ID" value="MBB1161202.1"/>
    <property type="molecule type" value="Genomic_DNA"/>
</dbReference>
<comment type="similarity">
    <text evidence="1 3">Belongs to the pseudouridine synthase RsuA family.</text>
</comment>
<dbReference type="SUPFAM" id="SSF55120">
    <property type="entry name" value="Pseudouridine synthase"/>
    <property type="match status" value="1"/>
</dbReference>
<dbReference type="Proteomes" id="UP000586093">
    <property type="component" value="Unassembled WGS sequence"/>
</dbReference>
<dbReference type="InterPro" id="IPR020094">
    <property type="entry name" value="TruA/RsuA/RluB/E/F_N"/>
</dbReference>
<dbReference type="InterPro" id="IPR006145">
    <property type="entry name" value="PsdUridine_synth_RsuA/RluA"/>
</dbReference>
<gene>
    <name evidence="5" type="ORF">H4F90_04320</name>
</gene>
<dbReference type="InterPro" id="IPR050343">
    <property type="entry name" value="RsuA_PseudoU_synthase"/>
</dbReference>
<dbReference type="FunFam" id="3.30.70.1560:FF:000001">
    <property type="entry name" value="Pseudouridine synthase"/>
    <property type="match status" value="1"/>
</dbReference>
<dbReference type="InterPro" id="IPR018496">
    <property type="entry name" value="PsdUridine_synth_RsuA/RluB_CS"/>
</dbReference>
<dbReference type="PANTHER" id="PTHR47683:SF2">
    <property type="entry name" value="RNA-BINDING S4 DOMAIN-CONTAINING PROTEIN"/>
    <property type="match status" value="1"/>
</dbReference>
<dbReference type="GO" id="GO:0005829">
    <property type="term" value="C:cytosol"/>
    <property type="evidence" value="ECO:0007669"/>
    <property type="project" value="UniProtKB-ARBA"/>
</dbReference>
<dbReference type="CDD" id="cd02553">
    <property type="entry name" value="PseudoU_synth_RsuA"/>
    <property type="match status" value="1"/>
</dbReference>
<dbReference type="PROSITE" id="PS01149">
    <property type="entry name" value="PSI_RSU"/>
    <property type="match status" value="1"/>
</dbReference>
<dbReference type="GO" id="GO:0003723">
    <property type="term" value="F:RNA binding"/>
    <property type="evidence" value="ECO:0007669"/>
    <property type="project" value="InterPro"/>
</dbReference>
<dbReference type="InterPro" id="IPR042092">
    <property type="entry name" value="PsdUridine_s_RsuA/RluB/E/F_cat"/>
</dbReference>
<sequence>MRWSQLLFSQGFGTRRDCEALIHGGFVEHQGALVEHDEIVMAHDDLPFRVEGRDWVYRTQALLMLNKPAGYECSQRPSAWPGVLTLLPPPLRTRSKGGVQPIGRLDQDTTGLLLLTDDGALIHRVTHPKHHVPKVYEVQTAEPVTEAQLARLRAGVVLNDDPQPVRAAACEATAERALRLTLTEGKYHQVKRMVAAVGNHVNGLHRSAFGSLTLDPEALPPGRWRWLSAEERSALLHRP</sequence>
<evidence type="ECO:0000256" key="3">
    <source>
        <dbReference type="RuleBase" id="RU003887"/>
    </source>
</evidence>
<feature type="domain" description="Pseudouridine synthase RsuA/RluA-like" evidence="4">
    <location>
        <begin position="62"/>
        <end position="196"/>
    </location>
</feature>
<dbReference type="RefSeq" id="WP_182663038.1">
    <property type="nucleotide sequence ID" value="NZ_JACIVI010000001.1"/>
</dbReference>
<dbReference type="PANTHER" id="PTHR47683">
    <property type="entry name" value="PSEUDOURIDINE SYNTHASE FAMILY PROTEIN-RELATED"/>
    <property type="match status" value="1"/>
</dbReference>
<dbReference type="EC" id="5.4.99.-" evidence="3"/>
<dbReference type="InterPro" id="IPR000748">
    <property type="entry name" value="PsdUridine_synth_RsuA/RluB/E/F"/>
</dbReference>
<accession>A0A839HJR2</accession>
<dbReference type="InterPro" id="IPR020103">
    <property type="entry name" value="PsdUridine_synth_cat_dom_sf"/>
</dbReference>
<reference evidence="5 6" key="1">
    <citation type="submission" date="2020-08" db="EMBL/GenBank/DDBJ databases">
        <title>Aquariorum lacteus gen. nov., sp. nov., a new member of the family Comamonadaceae, isolated from freshwater aquarium.</title>
        <authorList>
            <person name="Chun S.-J."/>
        </authorList>
    </citation>
    <scope>NUCLEOTIDE SEQUENCE [LARGE SCALE GENOMIC DNA]</scope>
    <source>
        <strain evidence="5 6">SJAQ100</strain>
    </source>
</reference>
<evidence type="ECO:0000313" key="5">
    <source>
        <dbReference type="EMBL" id="MBB1161202.1"/>
    </source>
</evidence>
<organism evidence="5 6">
    <name type="scientific">Aquariibacter albus</name>
    <dbReference type="NCBI Taxonomy" id="2759899"/>
    <lineage>
        <taxon>Bacteria</taxon>
        <taxon>Pseudomonadati</taxon>
        <taxon>Pseudomonadota</taxon>
        <taxon>Betaproteobacteria</taxon>
        <taxon>Burkholderiales</taxon>
        <taxon>Sphaerotilaceae</taxon>
        <taxon>Aquariibacter</taxon>
    </lineage>
</organism>
<dbReference type="GO" id="GO:0120159">
    <property type="term" value="F:rRNA pseudouridine synthase activity"/>
    <property type="evidence" value="ECO:0007669"/>
    <property type="project" value="UniProtKB-ARBA"/>
</dbReference>
<dbReference type="Gene3D" id="3.30.70.1560">
    <property type="entry name" value="Alpha-L RNA-binding motif"/>
    <property type="match status" value="1"/>
</dbReference>
<keyword evidence="2 3" id="KW-0413">Isomerase</keyword>
<comment type="caution">
    <text evidence="5">The sequence shown here is derived from an EMBL/GenBank/DDBJ whole genome shotgun (WGS) entry which is preliminary data.</text>
</comment>
<dbReference type="GO" id="GO:0000455">
    <property type="term" value="P:enzyme-directed rRNA pseudouridine synthesis"/>
    <property type="evidence" value="ECO:0007669"/>
    <property type="project" value="UniProtKB-ARBA"/>
</dbReference>
<dbReference type="Gene3D" id="3.30.70.580">
    <property type="entry name" value="Pseudouridine synthase I, catalytic domain, N-terminal subdomain"/>
    <property type="match status" value="1"/>
</dbReference>
<proteinExistence type="inferred from homology"/>
<evidence type="ECO:0000259" key="4">
    <source>
        <dbReference type="Pfam" id="PF00849"/>
    </source>
</evidence>
<evidence type="ECO:0000256" key="1">
    <source>
        <dbReference type="ARBA" id="ARBA00008348"/>
    </source>
</evidence>
<evidence type="ECO:0000256" key="2">
    <source>
        <dbReference type="ARBA" id="ARBA00023235"/>
    </source>
</evidence>
<protein>
    <recommendedName>
        <fullName evidence="3">Pseudouridine synthase</fullName>
        <ecNumber evidence="3">5.4.99.-</ecNumber>
    </recommendedName>
</protein>
<dbReference type="Pfam" id="PF00849">
    <property type="entry name" value="PseudoU_synth_2"/>
    <property type="match status" value="1"/>
</dbReference>
<evidence type="ECO:0000313" key="6">
    <source>
        <dbReference type="Proteomes" id="UP000586093"/>
    </source>
</evidence>
<dbReference type="NCBIfam" id="TIGR00093">
    <property type="entry name" value="pseudouridine synthase"/>
    <property type="match status" value="1"/>
</dbReference>